<reference evidence="1 2" key="1">
    <citation type="journal article" date="2014" name="Genome Announc.">
        <title>Draft genome sequence of Sclerotinia borealis, a psychrophilic plant pathogenic fungus.</title>
        <authorList>
            <person name="Mardanov A.V."/>
            <person name="Beletsky A.V."/>
            <person name="Kadnikov V.V."/>
            <person name="Ignatov A.N."/>
            <person name="Ravin N.V."/>
        </authorList>
    </citation>
    <scope>NUCLEOTIDE SEQUENCE [LARGE SCALE GENOMIC DNA]</scope>
    <source>
        <strain evidence="2">F-4157</strain>
    </source>
</reference>
<dbReference type="HOGENOM" id="CLU_2074503_0_0_1"/>
<evidence type="ECO:0000313" key="1">
    <source>
        <dbReference type="EMBL" id="ESZ90680.1"/>
    </source>
</evidence>
<dbReference type="Proteomes" id="UP000019487">
    <property type="component" value="Unassembled WGS sequence"/>
</dbReference>
<sequence>MEIGVKAIVRKYPILGPLVMEMMKEEAAKGDLSLKYVLALPRKYHEFISGVLQKRRELTYGSSSPRHMSREQRNEANIKAYELYKQDMERRKVRSVIRAASRNMRDAGKQTEKGKMSK</sequence>
<dbReference type="AlphaFoldDB" id="W9C7X2"/>
<comment type="caution">
    <text evidence="1">The sequence shown here is derived from an EMBL/GenBank/DDBJ whole genome shotgun (WGS) entry which is preliminary data.</text>
</comment>
<dbReference type="EMBL" id="AYSA01000587">
    <property type="protein sequence ID" value="ESZ90680.1"/>
    <property type="molecule type" value="Genomic_DNA"/>
</dbReference>
<protein>
    <submittedName>
        <fullName evidence="1">Uncharacterized protein</fullName>
    </submittedName>
</protein>
<accession>W9C7X2</accession>
<gene>
    <name evidence="1" type="ORF">SBOR_8942</name>
</gene>
<name>W9C7X2_SCLBF</name>
<organism evidence="1 2">
    <name type="scientific">Sclerotinia borealis (strain F-4128)</name>
    <dbReference type="NCBI Taxonomy" id="1432307"/>
    <lineage>
        <taxon>Eukaryota</taxon>
        <taxon>Fungi</taxon>
        <taxon>Dikarya</taxon>
        <taxon>Ascomycota</taxon>
        <taxon>Pezizomycotina</taxon>
        <taxon>Leotiomycetes</taxon>
        <taxon>Helotiales</taxon>
        <taxon>Sclerotiniaceae</taxon>
        <taxon>Sclerotinia</taxon>
    </lineage>
</organism>
<keyword evidence="2" id="KW-1185">Reference proteome</keyword>
<proteinExistence type="predicted"/>
<evidence type="ECO:0000313" key="2">
    <source>
        <dbReference type="Proteomes" id="UP000019487"/>
    </source>
</evidence>